<evidence type="ECO:0000313" key="5">
    <source>
        <dbReference type="EMBL" id="MFC5068058.1"/>
    </source>
</evidence>
<dbReference type="SMART" id="SM00419">
    <property type="entry name" value="HTH_CRP"/>
    <property type="match status" value="1"/>
</dbReference>
<dbReference type="InterPro" id="IPR050397">
    <property type="entry name" value="Env_Response_Regulators"/>
</dbReference>
<dbReference type="InterPro" id="IPR018490">
    <property type="entry name" value="cNMP-bd_dom_sf"/>
</dbReference>
<evidence type="ECO:0000313" key="6">
    <source>
        <dbReference type="Proteomes" id="UP001595796"/>
    </source>
</evidence>
<keyword evidence="6" id="KW-1185">Reference proteome</keyword>
<evidence type="ECO:0000256" key="1">
    <source>
        <dbReference type="ARBA" id="ARBA00023015"/>
    </source>
</evidence>
<dbReference type="RefSeq" id="WP_162799719.1">
    <property type="nucleotide sequence ID" value="NZ_JBHSJF010000006.1"/>
</dbReference>
<keyword evidence="2" id="KW-0238">DNA-binding</keyword>
<gene>
    <name evidence="5" type="ORF">ACFPFW_08505</name>
</gene>
<dbReference type="EMBL" id="JBHSJF010000006">
    <property type="protein sequence ID" value="MFC5068058.1"/>
    <property type="molecule type" value="Genomic_DNA"/>
</dbReference>
<dbReference type="SMART" id="SM00100">
    <property type="entry name" value="cNMP"/>
    <property type="match status" value="1"/>
</dbReference>
<accession>A0ABV9Z2N8</accession>
<feature type="domain" description="HTH crp-type" evidence="4">
    <location>
        <begin position="160"/>
        <end position="226"/>
    </location>
</feature>
<name>A0ABV9Z2N8_9HYPH</name>
<dbReference type="Gene3D" id="2.60.120.10">
    <property type="entry name" value="Jelly Rolls"/>
    <property type="match status" value="1"/>
</dbReference>
<evidence type="ECO:0000259" key="4">
    <source>
        <dbReference type="PROSITE" id="PS51063"/>
    </source>
</evidence>
<comment type="caution">
    <text evidence="5">The sequence shown here is derived from an EMBL/GenBank/DDBJ whole genome shotgun (WGS) entry which is preliminary data.</text>
</comment>
<dbReference type="InterPro" id="IPR014710">
    <property type="entry name" value="RmlC-like_jellyroll"/>
</dbReference>
<keyword evidence="3" id="KW-0804">Transcription</keyword>
<dbReference type="Proteomes" id="UP001595796">
    <property type="component" value="Unassembled WGS sequence"/>
</dbReference>
<evidence type="ECO:0000256" key="3">
    <source>
        <dbReference type="ARBA" id="ARBA00023163"/>
    </source>
</evidence>
<proteinExistence type="predicted"/>
<sequence length="254" mass="28676">MVAKKTIESKLQRWNTDGSSTLGNRLLSLIPATEWAAIEGKFDKMHLRRRQVLIEPNLPVTHAYFPITGTASFLSRGSGEKPMETSIVGKHGFIGIPIILGTNRSPLRCSVQMSGTAFRIAAADLTIAFAEQPQFRRNLLFHIQARMTQQSVLIACNARHTLEQRVCRWLLMALARLESRTIPATHDLVARMLGVRRAGVTQMLARLEQQGVLLRSRGRIDITSPEELERTSCDCFRIIQNEYDRLLTDRDVAR</sequence>
<dbReference type="PANTHER" id="PTHR24567:SF74">
    <property type="entry name" value="HTH-TYPE TRANSCRIPTIONAL REGULATOR ARCR"/>
    <property type="match status" value="1"/>
</dbReference>
<organism evidence="5 6">
    <name type="scientific">Flaviflagellibacter deserti</name>
    <dbReference type="NCBI Taxonomy" id="2267266"/>
    <lineage>
        <taxon>Bacteria</taxon>
        <taxon>Pseudomonadati</taxon>
        <taxon>Pseudomonadota</taxon>
        <taxon>Alphaproteobacteria</taxon>
        <taxon>Hyphomicrobiales</taxon>
        <taxon>Flaviflagellibacter</taxon>
    </lineage>
</organism>
<dbReference type="Pfam" id="PF13545">
    <property type="entry name" value="HTH_Crp_2"/>
    <property type="match status" value="1"/>
</dbReference>
<reference evidence="6" key="1">
    <citation type="journal article" date="2019" name="Int. J. Syst. Evol. Microbiol.">
        <title>The Global Catalogue of Microorganisms (GCM) 10K type strain sequencing project: providing services to taxonomists for standard genome sequencing and annotation.</title>
        <authorList>
            <consortium name="The Broad Institute Genomics Platform"/>
            <consortium name="The Broad Institute Genome Sequencing Center for Infectious Disease"/>
            <person name="Wu L."/>
            <person name="Ma J."/>
        </authorList>
    </citation>
    <scope>NUCLEOTIDE SEQUENCE [LARGE SCALE GENOMIC DNA]</scope>
    <source>
        <strain evidence="6">CGMCC 1.16444</strain>
    </source>
</reference>
<protein>
    <submittedName>
        <fullName evidence="5">Crp/Fnr family transcriptional regulator</fullName>
    </submittedName>
</protein>
<dbReference type="InterPro" id="IPR012318">
    <property type="entry name" value="HTH_CRP"/>
</dbReference>
<dbReference type="InterPro" id="IPR036390">
    <property type="entry name" value="WH_DNA-bd_sf"/>
</dbReference>
<dbReference type="PANTHER" id="PTHR24567">
    <property type="entry name" value="CRP FAMILY TRANSCRIPTIONAL REGULATORY PROTEIN"/>
    <property type="match status" value="1"/>
</dbReference>
<dbReference type="SUPFAM" id="SSF46785">
    <property type="entry name" value="Winged helix' DNA-binding domain"/>
    <property type="match status" value="1"/>
</dbReference>
<dbReference type="InterPro" id="IPR000595">
    <property type="entry name" value="cNMP-bd_dom"/>
</dbReference>
<dbReference type="SUPFAM" id="SSF51206">
    <property type="entry name" value="cAMP-binding domain-like"/>
    <property type="match status" value="1"/>
</dbReference>
<evidence type="ECO:0000256" key="2">
    <source>
        <dbReference type="ARBA" id="ARBA00023125"/>
    </source>
</evidence>
<keyword evidence="1" id="KW-0805">Transcription regulation</keyword>
<dbReference type="PROSITE" id="PS51063">
    <property type="entry name" value="HTH_CRP_2"/>
    <property type="match status" value="1"/>
</dbReference>